<evidence type="ECO:0000313" key="1">
    <source>
        <dbReference type="EMBL" id="CAH3109733.1"/>
    </source>
</evidence>
<gene>
    <name evidence="1" type="ORF">PLOB_00018826</name>
</gene>
<feature type="non-terminal residue" evidence="1">
    <location>
        <position position="1"/>
    </location>
</feature>
<organism evidence="1 2">
    <name type="scientific">Porites lobata</name>
    <dbReference type="NCBI Taxonomy" id="104759"/>
    <lineage>
        <taxon>Eukaryota</taxon>
        <taxon>Metazoa</taxon>
        <taxon>Cnidaria</taxon>
        <taxon>Anthozoa</taxon>
        <taxon>Hexacorallia</taxon>
        <taxon>Scleractinia</taxon>
        <taxon>Fungiina</taxon>
        <taxon>Poritidae</taxon>
        <taxon>Porites</taxon>
    </lineage>
</organism>
<dbReference type="PANTHER" id="PTHR45632">
    <property type="entry name" value="LD33804P"/>
    <property type="match status" value="1"/>
</dbReference>
<reference evidence="1 2" key="1">
    <citation type="submission" date="2022-05" db="EMBL/GenBank/DDBJ databases">
        <authorList>
            <consortium name="Genoscope - CEA"/>
            <person name="William W."/>
        </authorList>
    </citation>
    <scope>NUCLEOTIDE SEQUENCE [LARGE SCALE GENOMIC DNA]</scope>
</reference>
<accession>A0ABN8NHN6</accession>
<name>A0ABN8NHN6_9CNID</name>
<dbReference type="EMBL" id="CALNXK010000022">
    <property type="protein sequence ID" value="CAH3109733.1"/>
    <property type="molecule type" value="Genomic_DNA"/>
</dbReference>
<proteinExistence type="predicted"/>
<dbReference type="Gene3D" id="2.120.10.80">
    <property type="entry name" value="Kelch-type beta propeller"/>
    <property type="match status" value="1"/>
</dbReference>
<dbReference type="InterPro" id="IPR015915">
    <property type="entry name" value="Kelch-typ_b-propeller"/>
</dbReference>
<keyword evidence="2" id="KW-1185">Reference proteome</keyword>
<dbReference type="SUPFAM" id="SSF117281">
    <property type="entry name" value="Kelch motif"/>
    <property type="match status" value="1"/>
</dbReference>
<evidence type="ECO:0000313" key="2">
    <source>
        <dbReference type="Proteomes" id="UP001159405"/>
    </source>
</evidence>
<sequence>YFDTGIKSWKPFASMERLADVAEFTCAEVVGNYLYVATQKKGSSVICRRYDAVSNAWEKLPPFSGSDSPGPIRCLCSFNEHVYAFSDSDLAQRYSLPQNHWQGDFKLPSLKERGDPKRLIFATVVSMKSKIYVLRGYYREKDDRTRKAKPAVIHCFDPQKNEWKKRASTLYPHFESTLFVENNKLYVAGGRVSVVSLYDSYWFLRADGNHAPVEVYNEKRNSWHVVEQNHIPSNKLGAVELLGGKVYFILNKFPIDSGIKIPPNEACTISLQEWEHLGAIDNAAVLCYLSVKNEILNTL</sequence>
<comment type="caution">
    <text evidence="1">The sequence shown here is derived from an EMBL/GenBank/DDBJ whole genome shotgun (WGS) entry which is preliminary data.</text>
</comment>
<dbReference type="PANTHER" id="PTHR45632:SF13">
    <property type="entry name" value="KELCH-LIKE PROTEIN 26"/>
    <property type="match status" value="1"/>
</dbReference>
<dbReference type="Proteomes" id="UP001159405">
    <property type="component" value="Unassembled WGS sequence"/>
</dbReference>
<protein>
    <submittedName>
        <fullName evidence="1">Uncharacterized protein</fullName>
    </submittedName>
</protein>